<reference evidence="2" key="1">
    <citation type="submission" date="2021-05" db="EMBL/GenBank/DDBJ databases">
        <authorList>
            <person name="Tanabe Y."/>
        </authorList>
    </citation>
    <scope>NUCLEOTIDE SEQUENCE</scope>
    <source>
        <strain evidence="2">BOTRYCO-1</strain>
    </source>
</reference>
<organism evidence="2 3">
    <name type="scientific">Candidatus Phycosocius spiralis</name>
    <dbReference type="NCBI Taxonomy" id="2815099"/>
    <lineage>
        <taxon>Bacteria</taxon>
        <taxon>Pseudomonadati</taxon>
        <taxon>Pseudomonadota</taxon>
        <taxon>Alphaproteobacteria</taxon>
        <taxon>Caulobacterales</taxon>
        <taxon>Caulobacterales incertae sedis</taxon>
        <taxon>Candidatus Phycosocius</taxon>
    </lineage>
</organism>
<gene>
    <name evidence="2" type="ORF">PsB1_1227</name>
</gene>
<dbReference type="PANTHER" id="PTHR12126:SF11">
    <property type="entry name" value="NADH DEHYDROGENASE [UBIQUINONE] 1 ALPHA SUBCOMPLEX SUBUNIT 9, MITOCHONDRIAL"/>
    <property type="match status" value="1"/>
</dbReference>
<evidence type="ECO:0000313" key="2">
    <source>
        <dbReference type="EMBL" id="GIU67073.1"/>
    </source>
</evidence>
<name>A0ABQ4PVP8_9PROT</name>
<dbReference type="Proteomes" id="UP001161064">
    <property type="component" value="Unassembled WGS sequence"/>
</dbReference>
<dbReference type="CDD" id="cd05271">
    <property type="entry name" value="NDUFA9_like_SDR_a"/>
    <property type="match status" value="1"/>
</dbReference>
<feature type="domain" description="NAD-dependent epimerase/dehydratase" evidence="1">
    <location>
        <begin position="28"/>
        <end position="233"/>
    </location>
</feature>
<dbReference type="SUPFAM" id="SSF51735">
    <property type="entry name" value="NAD(P)-binding Rossmann-fold domains"/>
    <property type="match status" value="1"/>
</dbReference>
<proteinExistence type="predicted"/>
<dbReference type="InterPro" id="IPR036291">
    <property type="entry name" value="NAD(P)-bd_dom_sf"/>
</dbReference>
<keyword evidence="3" id="KW-1185">Reference proteome</keyword>
<dbReference type="PANTHER" id="PTHR12126">
    <property type="entry name" value="NADH-UBIQUINONE OXIDOREDUCTASE 39 KDA SUBUNIT-RELATED"/>
    <property type="match status" value="1"/>
</dbReference>
<evidence type="ECO:0000313" key="3">
    <source>
        <dbReference type="Proteomes" id="UP001161064"/>
    </source>
</evidence>
<evidence type="ECO:0000259" key="1">
    <source>
        <dbReference type="Pfam" id="PF01370"/>
    </source>
</evidence>
<dbReference type="InterPro" id="IPR051207">
    <property type="entry name" value="ComplexI_NDUFA9_subunit"/>
</dbReference>
<reference evidence="2" key="2">
    <citation type="journal article" date="2023" name="ISME Commun">
        <title>Characterization of a bloom-associated alphaproteobacterial lineage, 'Candidatus Phycosocius': insights into freshwater algal-bacterial interactions.</title>
        <authorList>
            <person name="Tanabe Y."/>
            <person name="Yamaguchi H."/>
            <person name="Yoshida M."/>
            <person name="Kai A."/>
            <person name="Okazaki Y."/>
        </authorList>
    </citation>
    <scope>NUCLEOTIDE SEQUENCE</scope>
    <source>
        <strain evidence="2">BOTRYCO-1</strain>
    </source>
</reference>
<sequence>MSQTLDKQAPKRLCEHDVEGNVMTQDVIVVFGGSGFVGRYVVRALAKAGKRVRVAMRRPHLGQDLRVMGDVGQIQLVQANVRNGDSIARALEGATGVINLVGILFESGKQTFEATQMAGASLVASQSAKAGIRRYVHVSAIGADRNSPSKYGRTKGQAEQAVLAAIPSATIMRPSIIFGAEDNFYNQFAAMAKMSPALPLIGGGKTRFQPAYVGDVAEAIVKGLDTGGGTYELGGPNIYSFKEILSYILEQIERHRFLAPLPFFIAQPLGAVLNTIFKFYPFGGPPLTDDQVIMLKTDNVVSAGARTFADLGMHELETVEAIVPTYLYRFKPYGQFQAKHKPV</sequence>
<dbReference type="Gene3D" id="3.40.50.720">
    <property type="entry name" value="NAD(P)-binding Rossmann-like Domain"/>
    <property type="match status" value="1"/>
</dbReference>
<dbReference type="RefSeq" id="WP_320412720.1">
    <property type="nucleotide sequence ID" value="NZ_BPFZ01000006.1"/>
</dbReference>
<dbReference type="InterPro" id="IPR001509">
    <property type="entry name" value="Epimerase_deHydtase"/>
</dbReference>
<dbReference type="EMBL" id="BPFZ01000006">
    <property type="protein sequence ID" value="GIU67073.1"/>
    <property type="molecule type" value="Genomic_DNA"/>
</dbReference>
<dbReference type="Pfam" id="PF01370">
    <property type="entry name" value="Epimerase"/>
    <property type="match status" value="1"/>
</dbReference>
<protein>
    <submittedName>
        <fullName evidence="2">3-beta-hydroxy-Delta(5)-steroid dehydrogenase</fullName>
    </submittedName>
</protein>
<accession>A0ABQ4PVP8</accession>
<comment type="caution">
    <text evidence="2">The sequence shown here is derived from an EMBL/GenBank/DDBJ whole genome shotgun (WGS) entry which is preliminary data.</text>
</comment>